<gene>
    <name evidence="2" type="ORF">JXQ802_LOCUS37389</name>
    <name evidence="1" type="ORF">PYM288_LOCUS24006</name>
</gene>
<evidence type="ECO:0000313" key="2">
    <source>
        <dbReference type="EMBL" id="CAF1447593.1"/>
    </source>
</evidence>
<evidence type="ECO:0000313" key="3">
    <source>
        <dbReference type="Proteomes" id="UP000663870"/>
    </source>
</evidence>
<proteinExistence type="predicted"/>
<dbReference type="Proteomes" id="UP000663870">
    <property type="component" value="Unassembled WGS sequence"/>
</dbReference>
<protein>
    <submittedName>
        <fullName evidence="2">Uncharacterized protein</fullName>
    </submittedName>
</protein>
<comment type="caution">
    <text evidence="2">The sequence shown here is derived from an EMBL/GenBank/DDBJ whole genome shotgun (WGS) entry which is preliminary data.</text>
</comment>
<evidence type="ECO:0000313" key="1">
    <source>
        <dbReference type="EMBL" id="CAF1184747.1"/>
    </source>
</evidence>
<organism evidence="2 3">
    <name type="scientific">Rotaria sordida</name>
    <dbReference type="NCBI Taxonomy" id="392033"/>
    <lineage>
        <taxon>Eukaryota</taxon>
        <taxon>Metazoa</taxon>
        <taxon>Spiralia</taxon>
        <taxon>Gnathifera</taxon>
        <taxon>Rotifera</taxon>
        <taxon>Eurotatoria</taxon>
        <taxon>Bdelloidea</taxon>
        <taxon>Philodinida</taxon>
        <taxon>Philodinidae</taxon>
        <taxon>Rotaria</taxon>
    </lineage>
</organism>
<dbReference type="AlphaFoldDB" id="A0A815PDR1"/>
<name>A0A815PDR1_9BILA</name>
<dbReference type="EMBL" id="CAJNOH010001169">
    <property type="protein sequence ID" value="CAF1184747.1"/>
    <property type="molecule type" value="Genomic_DNA"/>
</dbReference>
<dbReference type="EMBL" id="CAJNOL010001994">
    <property type="protein sequence ID" value="CAF1447593.1"/>
    <property type="molecule type" value="Genomic_DNA"/>
</dbReference>
<reference evidence="2" key="1">
    <citation type="submission" date="2021-02" db="EMBL/GenBank/DDBJ databases">
        <authorList>
            <person name="Nowell W R."/>
        </authorList>
    </citation>
    <scope>NUCLEOTIDE SEQUENCE</scope>
</reference>
<keyword evidence="3" id="KW-1185">Reference proteome</keyword>
<accession>A0A815PDR1</accession>
<dbReference type="Proteomes" id="UP000663854">
    <property type="component" value="Unassembled WGS sequence"/>
</dbReference>
<sequence>MIDLIQINNYTTFIHSNQNSNMLLYNRNTNNQLNRSLSADVSSIYSSHRQRYRSSSESDIFGSLRVTPGSTSDQESSISSKRIAASLLFQRLIKRCKSSMKIAESTLEKAANKIFQEDQEVEIQWQKTFDFFMNERQCNNSERIENEIYECFNVLINDERRIMIGLDSISSLKDLLIASMRICTEPNFKLEIRIGFGGTPDLLTLRTPSYAIAGIYLLERLLQLREKFTLNQSHSAAVKVNNIDQVIGKQHANEMLLYIKMYIDHYHSNLSNFVQYEMDHLNTYQDKLLERIIEHYKFDYHDEQIKQELINQAISRGSNEQGSIRYTSMHLIIFKDIIDKNSSQSLFYLLDKNENNIQDNELICLYDSIITIGGPVEVRFNKVRHEVRQAFIKKSKKNNEENYHFPLSIRMLSKAGHTPVYYHNKSGEITVDQILKDPIIDLDLINTTYKDIKLDISILKEDIGISLLKSVWNHIPCLDKYNISTWENIVLTLTNLCLKVWQIHARNNNSQCQCLVKDQQAIDQICEHYHLLNDLNDDGRLIINGILNVLGKRFRFPFGQITERRRLNTLNSDNNTQIKITNKLDEILNQILINFIQTKFSSIT</sequence>